<evidence type="ECO:0000256" key="2">
    <source>
        <dbReference type="ARBA" id="ARBA00022481"/>
    </source>
</evidence>
<dbReference type="PROSITE" id="PS00409">
    <property type="entry name" value="PROKAR_NTER_METHYL"/>
    <property type="match status" value="1"/>
</dbReference>
<comment type="subcellular location">
    <subcellularLocation>
        <location evidence="1">Membrane</location>
        <topology evidence="1">Single-pass membrane protein</topology>
    </subcellularLocation>
</comment>
<dbReference type="AlphaFoldDB" id="A0A0G1J336"/>
<reference evidence="8 9" key="1">
    <citation type="journal article" date="2015" name="Nature">
        <title>rRNA introns, odd ribosomes, and small enigmatic genomes across a large radiation of phyla.</title>
        <authorList>
            <person name="Brown C.T."/>
            <person name="Hug L.A."/>
            <person name="Thomas B.C."/>
            <person name="Sharon I."/>
            <person name="Castelle C.J."/>
            <person name="Singh A."/>
            <person name="Wilkins M.J."/>
            <person name="Williams K.H."/>
            <person name="Banfield J.F."/>
        </authorList>
    </citation>
    <scope>NUCLEOTIDE SEQUENCE [LARGE SCALE GENOMIC DNA]</scope>
</reference>
<keyword evidence="3 7" id="KW-0812">Transmembrane</keyword>
<dbReference type="InterPro" id="IPR000983">
    <property type="entry name" value="Bac_GSPG_pilin"/>
</dbReference>
<proteinExistence type="predicted"/>
<evidence type="ECO:0000256" key="1">
    <source>
        <dbReference type="ARBA" id="ARBA00004167"/>
    </source>
</evidence>
<gene>
    <name evidence="8" type="ORF">UW61_C0039G0002</name>
</gene>
<evidence type="ECO:0000256" key="5">
    <source>
        <dbReference type="ARBA" id="ARBA00023136"/>
    </source>
</evidence>
<dbReference type="Pfam" id="PF07963">
    <property type="entry name" value="N_methyl"/>
    <property type="match status" value="1"/>
</dbReference>
<dbReference type="GO" id="GO:0015628">
    <property type="term" value="P:protein secretion by the type II secretion system"/>
    <property type="evidence" value="ECO:0007669"/>
    <property type="project" value="InterPro"/>
</dbReference>
<dbReference type="Proteomes" id="UP000033901">
    <property type="component" value="Unassembled WGS sequence"/>
</dbReference>
<feature type="compositionally biased region" description="Basic and acidic residues" evidence="6">
    <location>
        <begin position="175"/>
        <end position="194"/>
    </location>
</feature>
<feature type="region of interest" description="Disordered" evidence="6">
    <location>
        <begin position="173"/>
        <end position="201"/>
    </location>
</feature>
<comment type="caution">
    <text evidence="8">The sequence shown here is derived from an EMBL/GenBank/DDBJ whole genome shotgun (WGS) entry which is preliminary data.</text>
</comment>
<name>A0A0G1J336_9BACT</name>
<evidence type="ECO:0000256" key="6">
    <source>
        <dbReference type="SAM" id="MobiDB-lite"/>
    </source>
</evidence>
<keyword evidence="2" id="KW-0488">Methylation</keyword>
<evidence type="ECO:0000256" key="7">
    <source>
        <dbReference type="SAM" id="Phobius"/>
    </source>
</evidence>
<dbReference type="EMBL" id="LCIZ01000039">
    <property type="protein sequence ID" value="KKT65738.1"/>
    <property type="molecule type" value="Genomic_DNA"/>
</dbReference>
<organism evidence="8 9">
    <name type="scientific">Candidatus Curtissbacteria bacterium GW2011_GWC1_44_33</name>
    <dbReference type="NCBI Taxonomy" id="1618413"/>
    <lineage>
        <taxon>Bacteria</taxon>
        <taxon>Candidatus Curtissiibacteriota</taxon>
    </lineage>
</organism>
<dbReference type="PANTHER" id="PTHR30093">
    <property type="entry name" value="GENERAL SECRETION PATHWAY PROTEIN G"/>
    <property type="match status" value="1"/>
</dbReference>
<dbReference type="InterPro" id="IPR012902">
    <property type="entry name" value="N_methyl_site"/>
</dbReference>
<evidence type="ECO:0000256" key="3">
    <source>
        <dbReference type="ARBA" id="ARBA00022692"/>
    </source>
</evidence>
<dbReference type="PRINTS" id="PR00813">
    <property type="entry name" value="BCTERIALGSPG"/>
</dbReference>
<evidence type="ECO:0000313" key="9">
    <source>
        <dbReference type="Proteomes" id="UP000033901"/>
    </source>
</evidence>
<keyword evidence="5 7" id="KW-0472">Membrane</keyword>
<keyword evidence="4 7" id="KW-1133">Transmembrane helix</keyword>
<dbReference type="InterPro" id="IPR045584">
    <property type="entry name" value="Pilin-like"/>
</dbReference>
<dbReference type="PANTHER" id="PTHR30093:SF44">
    <property type="entry name" value="TYPE II SECRETION SYSTEM CORE PROTEIN G"/>
    <property type="match status" value="1"/>
</dbReference>
<dbReference type="NCBIfam" id="TIGR02532">
    <property type="entry name" value="IV_pilin_GFxxxE"/>
    <property type="match status" value="1"/>
</dbReference>
<dbReference type="Gene3D" id="3.30.700.10">
    <property type="entry name" value="Glycoprotein, Type 4 Pilin"/>
    <property type="match status" value="1"/>
</dbReference>
<dbReference type="SUPFAM" id="SSF54523">
    <property type="entry name" value="Pili subunits"/>
    <property type="match status" value="1"/>
</dbReference>
<evidence type="ECO:0000313" key="8">
    <source>
        <dbReference type="EMBL" id="KKT65738.1"/>
    </source>
</evidence>
<evidence type="ECO:0000256" key="4">
    <source>
        <dbReference type="ARBA" id="ARBA00022989"/>
    </source>
</evidence>
<dbReference type="GO" id="GO:0016020">
    <property type="term" value="C:membrane"/>
    <property type="evidence" value="ECO:0007669"/>
    <property type="project" value="UniProtKB-SubCell"/>
</dbReference>
<dbReference type="GO" id="GO:0015627">
    <property type="term" value="C:type II protein secretion system complex"/>
    <property type="evidence" value="ECO:0007669"/>
    <property type="project" value="InterPro"/>
</dbReference>
<feature type="transmembrane region" description="Helical" evidence="7">
    <location>
        <begin position="34"/>
        <end position="55"/>
    </location>
</feature>
<sequence>MPSLQVTRNKAKIRHSSLVTCHFKVKQGFTLIELLIVITIIGILASLTLATYGNTQQKARDGVRKSDLGQIRRALELAKSDCSSAAYYPAGFSGDQYEQFDGLQLYLADTDLNYMSGSVPDDPKNVTEGSLNYKYGYSLLSSQQTNVCADGDGDATYTEQSGSSQFTLSALMERGPSDSESYKSREKCKNKPGPDGDTTDWTGSAYAGYYVVCSS</sequence>
<accession>A0A0G1J336</accession>
<protein>
    <submittedName>
        <fullName evidence="8">Tfp pilus assembly protein, major pilin PilA</fullName>
    </submittedName>
</protein>